<proteinExistence type="predicted"/>
<organism evidence="5 6">
    <name type="scientific">Massilia aerilata</name>
    <dbReference type="NCBI Taxonomy" id="453817"/>
    <lineage>
        <taxon>Bacteria</taxon>
        <taxon>Pseudomonadati</taxon>
        <taxon>Pseudomonadota</taxon>
        <taxon>Betaproteobacteria</taxon>
        <taxon>Burkholderiales</taxon>
        <taxon>Oxalobacteraceae</taxon>
        <taxon>Telluria group</taxon>
        <taxon>Massilia</taxon>
    </lineage>
</organism>
<feature type="domain" description="Bacterial Ig-like" evidence="4">
    <location>
        <begin position="542"/>
        <end position="646"/>
    </location>
</feature>
<dbReference type="InterPro" id="IPR013783">
    <property type="entry name" value="Ig-like_fold"/>
</dbReference>
<evidence type="ECO:0000259" key="4">
    <source>
        <dbReference type="Pfam" id="PF19078"/>
    </source>
</evidence>
<dbReference type="Pfam" id="PF19077">
    <property type="entry name" value="Big_13"/>
    <property type="match status" value="3"/>
</dbReference>
<evidence type="ECO:0000259" key="3">
    <source>
        <dbReference type="Pfam" id="PF19077"/>
    </source>
</evidence>
<evidence type="ECO:0000259" key="2">
    <source>
        <dbReference type="Pfam" id="PF13205"/>
    </source>
</evidence>
<feature type="domain" description="Bacterial Ig-like" evidence="3">
    <location>
        <begin position="1216"/>
        <end position="1315"/>
    </location>
</feature>
<dbReference type="RefSeq" id="WP_379774983.1">
    <property type="nucleotide sequence ID" value="NZ_JBHSMZ010000016.1"/>
</dbReference>
<name>A0ABW0S4F6_9BURK</name>
<dbReference type="InterPro" id="IPR044016">
    <property type="entry name" value="Big_13"/>
</dbReference>
<dbReference type="Gene3D" id="2.60.40.10">
    <property type="entry name" value="Immunoglobulins"/>
    <property type="match status" value="4"/>
</dbReference>
<dbReference type="Proteomes" id="UP001596086">
    <property type="component" value="Unassembled WGS sequence"/>
</dbReference>
<dbReference type="NCBIfam" id="NF033510">
    <property type="entry name" value="Ca_tandemer"/>
    <property type="match status" value="2"/>
</dbReference>
<dbReference type="Gene3D" id="2.60.40.1220">
    <property type="match status" value="1"/>
</dbReference>
<dbReference type="InterPro" id="IPR044048">
    <property type="entry name" value="Big_12"/>
</dbReference>
<evidence type="ECO:0000256" key="1">
    <source>
        <dbReference type="ARBA" id="ARBA00022729"/>
    </source>
</evidence>
<gene>
    <name evidence="5" type="ORF">ACFPO9_22120</name>
</gene>
<feature type="domain" description="SbsA Ig-like" evidence="2">
    <location>
        <begin position="751"/>
        <end position="857"/>
    </location>
</feature>
<feature type="domain" description="Bacterial Ig-like" evidence="4">
    <location>
        <begin position="140"/>
        <end position="233"/>
    </location>
</feature>
<accession>A0ABW0S4F6</accession>
<dbReference type="InterPro" id="IPR014755">
    <property type="entry name" value="Cu-Rt/internalin_Ig-like"/>
</dbReference>
<feature type="domain" description="Bacterial Ig-like" evidence="4">
    <location>
        <begin position="234"/>
        <end position="333"/>
    </location>
</feature>
<sequence length="1428" mass="145612">MTSLTSTPPILLSATPTVIAGVMSIDLMFNTAMAAGSGAIYITDGAVQTVIDRATGQPTMRVVGATDTHTISAASISVDGVHVKLSVSGLLPDHAYSIVMGNGVLVSSAHVAFGGVRSTSQLKFTTDPLPDDGGPTLVSHEIDTSLLKAGGSLQVTLVFSEPVSELTADALNAPNAAVRSLTAVGDGHTWVATLAPAGAAEQPANVLTIDMSKVHDAAGNAGKGVSNVASYSVDTKGPSASIALDGTELTSGHDILATVRFSEAVKGLDAAALQAGHASITNISGSEDGKTWTVTLHGNGSAAAEVLKLDLGKVADLAGNPGSGTVASSAYAVDTQGPSGVAIALDGSLLKTGGTVGVTLRFSEAVRELPASAITAPHATISGLASSDGGRTWTGTLSASDPNTSSGNTLSVDLTKLQDLKGNAGSGSVVSSATYAIDTVAPVAADIQLNGSAVSSEDGVEVVMTFSEKVNLGADAIQAPNATLLGLSTSDGGLTWKTILRPGAGQVEVSGNTLEIDMSKVLDAAGNAGSGFAKAAQTYEVDTVGPDASISLDGSELLHGGGIAMKIVLTQKVSDIAAILDVPGASLLDSEGLSTLHTDDGGLTWTATLSTSLSVVDAVNAVTLDLRGIHDAHGNAGSLVTSANYVVDGTVQAYVEHDIGINDWHSPDRNDHISSDDSQWFSGRLSGALADGQKVMLSIDGGAEFAASMEGAYWYDGQDNMHFEDGVHTITARVVDGTHHSASFTQRFTIDTAAPAMLSSPAGASGGAGDALVFTFDEAMYLVPSEGAHFYFTDAEGHTGGVYLDDSNFSADRRTLTISAADHHFEPGKDYTIELSSDVTDLAGNAIRNLQPMHFRTSGVDTLAPTAKSAASLTSSGIYGIGKEIQIAVEFSEAVQKAGSGTPALRLTNKGLAAWDHASADGRTVYFKYIVGANGEDDTHGSDSLALVDSKDLAGHVSDLAGNLLDAAHISFSGLDIPYVDGYGHHDAGGTIQIDAHAGPAPATPILAAASDTGVTGDDMTSLHTPELHGNGAASYATVKLFDENGILLAQTRADADNTWTFAASDWLEGKSLADGMHQLSVKQVDGANNESPASAALALKVDSAIAPATVTLRAEDVNGSLDGDLLTNAAKPVFAGTGEAGAHIVVWDGSTIVGETTAGADGAYAVPSIYNLAQGQHTLTVEQTDLAGNNSPRSASQWVNFRIDFTEPDAPGKPVLAAASDGGAFDNDGITRETRPLISGTAAEAGGSVNIYDGTALIGTATVGSDRTWSFTVGSQPDKLAAFADRVHALTVKQVDIFGNVSAASAALSITVDNAAPTLVSTTADWRDLKNWGALEFNEKIVFAQTGAIDVLDDLNHIVSTHTGNVHPNWEIIPNDLGVADRVLALNLGNSIFGHLHLTIGSGAVVDLAGNAAVITGIPSFNLPFPS</sequence>
<dbReference type="EMBL" id="JBHSMZ010000016">
    <property type="protein sequence ID" value="MFC5551226.1"/>
    <property type="molecule type" value="Genomic_DNA"/>
</dbReference>
<keyword evidence="1" id="KW-0732">Signal</keyword>
<evidence type="ECO:0000313" key="5">
    <source>
        <dbReference type="EMBL" id="MFC5551226.1"/>
    </source>
</evidence>
<dbReference type="InterPro" id="IPR032812">
    <property type="entry name" value="SbsA_Ig"/>
</dbReference>
<protein>
    <submittedName>
        <fullName evidence="5">Ig-like domain-containing protein</fullName>
    </submittedName>
</protein>
<feature type="domain" description="Bacterial Ig-like" evidence="3">
    <location>
        <begin position="1107"/>
        <end position="1205"/>
    </location>
</feature>
<comment type="caution">
    <text evidence="5">The sequence shown here is derived from an EMBL/GenBank/DDBJ whole genome shotgun (WGS) entry which is preliminary data.</text>
</comment>
<evidence type="ECO:0000313" key="6">
    <source>
        <dbReference type="Proteomes" id="UP001596086"/>
    </source>
</evidence>
<dbReference type="Pfam" id="PF19078">
    <property type="entry name" value="Big_12"/>
    <property type="match status" value="5"/>
</dbReference>
<feature type="domain" description="Bacterial Ig-like" evidence="4">
    <location>
        <begin position="438"/>
        <end position="536"/>
    </location>
</feature>
<feature type="domain" description="Bacterial Ig-like" evidence="4">
    <location>
        <begin position="334"/>
        <end position="434"/>
    </location>
</feature>
<keyword evidence="6" id="KW-1185">Reference proteome</keyword>
<dbReference type="Pfam" id="PF13205">
    <property type="entry name" value="Big_5"/>
    <property type="match status" value="1"/>
</dbReference>
<feature type="domain" description="Bacterial Ig-like" evidence="3">
    <location>
        <begin position="1004"/>
        <end position="1103"/>
    </location>
</feature>
<reference evidence="6" key="1">
    <citation type="journal article" date="2019" name="Int. J. Syst. Evol. Microbiol.">
        <title>The Global Catalogue of Microorganisms (GCM) 10K type strain sequencing project: providing services to taxonomists for standard genome sequencing and annotation.</title>
        <authorList>
            <consortium name="The Broad Institute Genomics Platform"/>
            <consortium name="The Broad Institute Genome Sequencing Center for Infectious Disease"/>
            <person name="Wu L."/>
            <person name="Ma J."/>
        </authorList>
    </citation>
    <scope>NUCLEOTIDE SEQUENCE [LARGE SCALE GENOMIC DNA]</scope>
    <source>
        <strain evidence="6">CGMCC 4.5798</strain>
    </source>
</reference>